<evidence type="ECO:0000256" key="9">
    <source>
        <dbReference type="SAM" id="MobiDB-lite"/>
    </source>
</evidence>
<dbReference type="GO" id="GO:0002098">
    <property type="term" value="P:tRNA wobble uridine modification"/>
    <property type="evidence" value="ECO:0007669"/>
    <property type="project" value="InterPro"/>
</dbReference>
<evidence type="ECO:0000256" key="5">
    <source>
        <dbReference type="ARBA" id="ARBA00020264"/>
    </source>
</evidence>
<evidence type="ECO:0000256" key="7">
    <source>
        <dbReference type="ARBA" id="ARBA00022694"/>
    </source>
</evidence>
<dbReference type="GO" id="GO:0005634">
    <property type="term" value="C:nucleus"/>
    <property type="evidence" value="ECO:0007669"/>
    <property type="project" value="UniProtKB-SubCell"/>
</dbReference>
<dbReference type="GeneID" id="18475624"/>
<comment type="similarity">
    <text evidence="4">Belongs to the ELP5 family.</text>
</comment>
<dbReference type="eggNOG" id="ENOG502SDSR">
    <property type="taxonomic scope" value="Eukaryota"/>
</dbReference>
<evidence type="ECO:0000256" key="2">
    <source>
        <dbReference type="ARBA" id="ARBA00004496"/>
    </source>
</evidence>
<dbReference type="GO" id="GO:0005829">
    <property type="term" value="C:cytosol"/>
    <property type="evidence" value="ECO:0007669"/>
    <property type="project" value="TreeGrafter"/>
</dbReference>
<dbReference type="RefSeq" id="XP_006959347.1">
    <property type="nucleotide sequence ID" value="XM_006959285.1"/>
</dbReference>
<protein>
    <recommendedName>
        <fullName evidence="5">Elongator complex protein 5</fullName>
    </recommendedName>
</protein>
<dbReference type="InterPro" id="IPR019519">
    <property type="entry name" value="Elp5"/>
</dbReference>
<evidence type="ECO:0000256" key="8">
    <source>
        <dbReference type="ARBA" id="ARBA00023242"/>
    </source>
</evidence>
<dbReference type="HOGENOM" id="CLU_076374_1_0_1"/>
<dbReference type="Pfam" id="PF10483">
    <property type="entry name" value="Elong_Iki1"/>
    <property type="match status" value="1"/>
</dbReference>
<gene>
    <name evidence="10" type="ORF">WALSEDRAFT_69707</name>
</gene>
<keyword evidence="8" id="KW-0539">Nucleus</keyword>
<sequence length="304" mass="34347">MPSPKEDSLDIKKILKNDESNTSLIIIQHQSTQSGYSLLRYIARSARNPIIICFEQSPEFYKKAIPSAEIIDCRFSNEIPSLERDLEHSFFIDSLERYNNNRAILSASKRYNIISLVKLSSKGLVQQLSSVQNTPRVTTINLHSVYNYEKVINEYGLKPNAPQFLGVLHELQQYQTIPAHLTNNDKFVIETLVRSAQKGTKLVRRSLDLITVGINDVEITNLEGVTQSLNIQAKADEKEEETKPQPTNLGLSFNLGLTSDQKAAREAVPLPYLQAQQEQAPIISYDPDSADDWDDEDPDDDLDL</sequence>
<feature type="compositionally biased region" description="Acidic residues" evidence="9">
    <location>
        <begin position="288"/>
        <end position="304"/>
    </location>
</feature>
<organism evidence="10 11">
    <name type="scientific">Wallemia mellicola (strain ATCC MYA-4683 / CBS 633.66)</name>
    <name type="common">Wallemia sebi (CBS 633.66)</name>
    <dbReference type="NCBI Taxonomy" id="671144"/>
    <lineage>
        <taxon>Eukaryota</taxon>
        <taxon>Fungi</taxon>
        <taxon>Dikarya</taxon>
        <taxon>Basidiomycota</taxon>
        <taxon>Wallemiomycotina</taxon>
        <taxon>Wallemiomycetes</taxon>
        <taxon>Wallemiales</taxon>
        <taxon>Wallemiaceae</taxon>
        <taxon>Wallemia</taxon>
    </lineage>
</organism>
<keyword evidence="6" id="KW-0963">Cytoplasm</keyword>
<keyword evidence="7" id="KW-0819">tRNA processing</keyword>
<comment type="pathway">
    <text evidence="3">tRNA modification; 5-methoxycarbonylmethyl-2-thiouridine-tRNA biosynthesis.</text>
</comment>
<accession>I4Y9B1</accession>
<dbReference type="GO" id="GO:0033588">
    <property type="term" value="C:elongator holoenzyme complex"/>
    <property type="evidence" value="ECO:0007669"/>
    <property type="project" value="InterPro"/>
</dbReference>
<dbReference type="STRING" id="671144.I4Y9B1"/>
<evidence type="ECO:0000256" key="1">
    <source>
        <dbReference type="ARBA" id="ARBA00004123"/>
    </source>
</evidence>
<evidence type="ECO:0000256" key="4">
    <source>
        <dbReference type="ARBA" id="ARBA00009567"/>
    </source>
</evidence>
<dbReference type="GO" id="GO:0000049">
    <property type="term" value="F:tRNA binding"/>
    <property type="evidence" value="ECO:0007669"/>
    <property type="project" value="TreeGrafter"/>
</dbReference>
<evidence type="ECO:0000256" key="6">
    <source>
        <dbReference type="ARBA" id="ARBA00022490"/>
    </source>
</evidence>
<dbReference type="AlphaFoldDB" id="I4Y9B1"/>
<proteinExistence type="inferred from homology"/>
<keyword evidence="11" id="KW-1185">Reference proteome</keyword>
<dbReference type="Proteomes" id="UP000005242">
    <property type="component" value="Unassembled WGS sequence"/>
</dbReference>
<dbReference type="InParanoid" id="I4Y9B1"/>
<name>I4Y9B1_WALMC</name>
<dbReference type="PANTHER" id="PTHR15641">
    <property type="entry name" value="ELONGATOR COMPLEX PROTEIN 5"/>
    <property type="match status" value="1"/>
</dbReference>
<dbReference type="EMBL" id="JH668238">
    <property type="protein sequence ID" value="EIM20553.1"/>
    <property type="molecule type" value="Genomic_DNA"/>
</dbReference>
<dbReference type="UniPathway" id="UPA00988"/>
<dbReference type="PANTHER" id="PTHR15641:SF1">
    <property type="entry name" value="ELONGATOR COMPLEX PROTEIN 5"/>
    <property type="match status" value="1"/>
</dbReference>
<evidence type="ECO:0000313" key="11">
    <source>
        <dbReference type="Proteomes" id="UP000005242"/>
    </source>
</evidence>
<feature type="region of interest" description="Disordered" evidence="9">
    <location>
        <begin position="268"/>
        <end position="304"/>
    </location>
</feature>
<evidence type="ECO:0000256" key="3">
    <source>
        <dbReference type="ARBA" id="ARBA00005043"/>
    </source>
</evidence>
<reference evidence="10 11" key="1">
    <citation type="journal article" date="2012" name="Fungal Genet. Biol.">
        <title>The genome of the xerotolerant mold Wallemia sebi reveals adaptations to osmotic stress and suggests cryptic sexual reproduction.</title>
        <authorList>
            <person name="Padamsee M."/>
            <person name="Kumar T.K.A."/>
            <person name="Riley R."/>
            <person name="Binder M."/>
            <person name="Boyd A."/>
            <person name="Calvo A.M."/>
            <person name="Furukawa K."/>
            <person name="Hesse C."/>
            <person name="Hohmann S."/>
            <person name="James T.Y."/>
            <person name="LaButti K."/>
            <person name="Lapidus A."/>
            <person name="Lindquist E."/>
            <person name="Lucas S."/>
            <person name="Miller K."/>
            <person name="Shantappa S."/>
            <person name="Grigoriev I.V."/>
            <person name="Hibbett D.S."/>
            <person name="McLaughlin D.J."/>
            <person name="Spatafora J.W."/>
            <person name="Aime M.C."/>
        </authorList>
    </citation>
    <scope>NUCLEOTIDE SEQUENCE [LARGE SCALE GENOMIC DNA]</scope>
    <source>
        <strain evidence="11">ATCC MYA-4683 / CBS 633.66</strain>
    </source>
</reference>
<comment type="subcellular location">
    <subcellularLocation>
        <location evidence="2">Cytoplasm</location>
    </subcellularLocation>
    <subcellularLocation>
        <location evidence="1">Nucleus</location>
    </subcellularLocation>
</comment>
<evidence type="ECO:0000313" key="10">
    <source>
        <dbReference type="EMBL" id="EIM20553.1"/>
    </source>
</evidence>
<dbReference type="KEGG" id="wse:WALSEDRAFT_69707"/>